<sequence>MKVTPITFRTDRSGTIYGMRVDHVVYAAEAEGLIPTAKRLGEALGVEPGDSGVHPRFGTRNVIIPLANRRFIEVVEVLDHPASDKAPFGQAVRARSEQGGGWLGWVVEVADMGAAEKLVGRTAAPGNRHRPDGTEVTWTQLGVKGLMSDAQVPFFIAWDGNAPHPSEIGDTAADLRAMTIAGSPDRVREWLGLLGEPGVDRDEWEPDIDFEFVAPHGTPCVLSVTFDTPGGRVEI</sequence>
<evidence type="ECO:0000313" key="2">
    <source>
        <dbReference type="EMBL" id="TQJ13169.1"/>
    </source>
</evidence>
<organism evidence="2 3">
    <name type="scientific">Yimella lutea</name>
    <dbReference type="NCBI Taxonomy" id="587872"/>
    <lineage>
        <taxon>Bacteria</taxon>
        <taxon>Bacillati</taxon>
        <taxon>Actinomycetota</taxon>
        <taxon>Actinomycetes</taxon>
        <taxon>Micrococcales</taxon>
        <taxon>Dermacoccaceae</taxon>
        <taxon>Yimella</taxon>
    </lineage>
</organism>
<proteinExistence type="predicted"/>
<keyword evidence="3" id="KW-1185">Reference proteome</keyword>
<dbReference type="Proteomes" id="UP000320806">
    <property type="component" value="Unassembled WGS sequence"/>
</dbReference>
<reference evidence="2 3" key="1">
    <citation type="submission" date="2019-06" db="EMBL/GenBank/DDBJ databases">
        <title>Sequencing the genomes of 1000 actinobacteria strains.</title>
        <authorList>
            <person name="Klenk H.-P."/>
        </authorList>
    </citation>
    <scope>NUCLEOTIDE SEQUENCE [LARGE SCALE GENOMIC DNA]</scope>
    <source>
        <strain evidence="2 3">DSM 19828</strain>
    </source>
</reference>
<comment type="caution">
    <text evidence="2">The sequence shown here is derived from an EMBL/GenBank/DDBJ whole genome shotgun (WGS) entry which is preliminary data.</text>
</comment>
<evidence type="ECO:0000259" key="1">
    <source>
        <dbReference type="Pfam" id="PF13468"/>
    </source>
</evidence>
<protein>
    <submittedName>
        <fullName evidence="2">Glyoxalase-like protein</fullName>
    </submittedName>
</protein>
<dbReference type="InterPro" id="IPR029068">
    <property type="entry name" value="Glyas_Bleomycin-R_OHBP_Dase"/>
</dbReference>
<feature type="domain" description="Glyoxalase-like" evidence="1">
    <location>
        <begin position="21"/>
        <end position="191"/>
    </location>
</feature>
<dbReference type="Pfam" id="PF13468">
    <property type="entry name" value="Glyoxalase_3"/>
    <property type="match status" value="1"/>
</dbReference>
<dbReference type="EMBL" id="VFMO01000001">
    <property type="protein sequence ID" value="TQJ13169.1"/>
    <property type="molecule type" value="Genomic_DNA"/>
</dbReference>
<dbReference type="Gene3D" id="3.10.180.10">
    <property type="entry name" value="2,3-Dihydroxybiphenyl 1,2-Dioxygenase, domain 1"/>
    <property type="match status" value="1"/>
</dbReference>
<accession>A0A542ECV9</accession>
<dbReference type="AlphaFoldDB" id="A0A542ECV9"/>
<name>A0A542ECV9_9MICO</name>
<evidence type="ECO:0000313" key="3">
    <source>
        <dbReference type="Proteomes" id="UP000320806"/>
    </source>
</evidence>
<dbReference type="InterPro" id="IPR025870">
    <property type="entry name" value="Glyoxalase-like_dom"/>
</dbReference>
<gene>
    <name evidence="2" type="ORF">FB459_0569</name>
</gene>